<reference evidence="2" key="1">
    <citation type="submission" date="2022-06" db="EMBL/GenBank/DDBJ databases">
        <authorList>
            <person name="Ping M."/>
        </authorList>
    </citation>
    <scope>NUCLEOTIDE SEQUENCE</scope>
    <source>
        <strain evidence="2">JCM11759T</strain>
    </source>
</reference>
<gene>
    <name evidence="2" type="ORF">NE857_20260</name>
</gene>
<feature type="transmembrane region" description="Helical" evidence="1">
    <location>
        <begin position="94"/>
        <end position="112"/>
    </location>
</feature>
<name>A0ABY5D2M2_9ACTN</name>
<keyword evidence="3" id="KW-1185">Reference proteome</keyword>
<organism evidence="2 3">
    <name type="scientific">Nocardiopsis exhalans</name>
    <dbReference type="NCBI Taxonomy" id="163604"/>
    <lineage>
        <taxon>Bacteria</taxon>
        <taxon>Bacillati</taxon>
        <taxon>Actinomycetota</taxon>
        <taxon>Actinomycetes</taxon>
        <taxon>Streptosporangiales</taxon>
        <taxon>Nocardiopsidaceae</taxon>
        <taxon>Nocardiopsis</taxon>
    </lineage>
</organism>
<sequence length="137" mass="15283">MRSSFTLAVYAQFGTIAVMPTALGQLWLPSAGLFAFLILYAIGHVFEHGWNQPPEVTRSRPRAVWVILGVWVMYPLFFAMAVGSSIAYGTWGPAPVLVVCLGSYVLSFIFRVRENRAIALVPRPRPQQHSDSPEAYR</sequence>
<evidence type="ECO:0000313" key="3">
    <source>
        <dbReference type="Proteomes" id="UP001055940"/>
    </source>
</evidence>
<keyword evidence="1" id="KW-0812">Transmembrane</keyword>
<accession>A0ABY5D2M2</accession>
<feature type="transmembrane region" description="Helical" evidence="1">
    <location>
        <begin position="63"/>
        <end position="88"/>
    </location>
</feature>
<proteinExistence type="predicted"/>
<evidence type="ECO:0000256" key="1">
    <source>
        <dbReference type="SAM" id="Phobius"/>
    </source>
</evidence>
<feature type="transmembrane region" description="Helical" evidence="1">
    <location>
        <begin position="7"/>
        <end position="27"/>
    </location>
</feature>
<evidence type="ECO:0000313" key="2">
    <source>
        <dbReference type="EMBL" id="USY17665.1"/>
    </source>
</evidence>
<dbReference type="Proteomes" id="UP001055940">
    <property type="component" value="Chromosome"/>
</dbReference>
<dbReference type="RefSeq" id="WP_254417188.1">
    <property type="nucleotide sequence ID" value="NZ_BAAAJB010000011.1"/>
</dbReference>
<keyword evidence="1" id="KW-1133">Transmembrane helix</keyword>
<protein>
    <submittedName>
        <fullName evidence="2">Uncharacterized protein</fullName>
    </submittedName>
</protein>
<dbReference type="EMBL" id="CP099837">
    <property type="protein sequence ID" value="USY17665.1"/>
    <property type="molecule type" value="Genomic_DNA"/>
</dbReference>
<keyword evidence="1" id="KW-0472">Membrane</keyword>
<feature type="transmembrane region" description="Helical" evidence="1">
    <location>
        <begin position="33"/>
        <end position="51"/>
    </location>
</feature>